<organism evidence="1 2">
    <name type="scientific">Characodon lateralis</name>
    <dbReference type="NCBI Taxonomy" id="208331"/>
    <lineage>
        <taxon>Eukaryota</taxon>
        <taxon>Metazoa</taxon>
        <taxon>Chordata</taxon>
        <taxon>Craniata</taxon>
        <taxon>Vertebrata</taxon>
        <taxon>Euteleostomi</taxon>
        <taxon>Actinopterygii</taxon>
        <taxon>Neopterygii</taxon>
        <taxon>Teleostei</taxon>
        <taxon>Neoteleostei</taxon>
        <taxon>Acanthomorphata</taxon>
        <taxon>Ovalentaria</taxon>
        <taxon>Atherinomorphae</taxon>
        <taxon>Cyprinodontiformes</taxon>
        <taxon>Goodeidae</taxon>
        <taxon>Characodon</taxon>
    </lineage>
</organism>
<proteinExistence type="predicted"/>
<comment type="caution">
    <text evidence="1">The sequence shown here is derived from an EMBL/GenBank/DDBJ whole genome shotgun (WGS) entry which is preliminary data.</text>
</comment>
<evidence type="ECO:0000313" key="2">
    <source>
        <dbReference type="Proteomes" id="UP001352852"/>
    </source>
</evidence>
<accession>A0ABU7DHM1</accession>
<dbReference type="Proteomes" id="UP001352852">
    <property type="component" value="Unassembled WGS sequence"/>
</dbReference>
<keyword evidence="2" id="KW-1185">Reference proteome</keyword>
<reference evidence="1 2" key="1">
    <citation type="submission" date="2021-06" db="EMBL/GenBank/DDBJ databases">
        <authorList>
            <person name="Palmer J.M."/>
        </authorList>
    </citation>
    <scope>NUCLEOTIDE SEQUENCE [LARGE SCALE GENOMIC DNA]</scope>
    <source>
        <strain evidence="1 2">CL_MEX2019</strain>
        <tissue evidence="1">Muscle</tissue>
    </source>
</reference>
<name>A0ABU7DHM1_9TELE</name>
<evidence type="ECO:0000313" key="1">
    <source>
        <dbReference type="EMBL" id="MED6273749.1"/>
    </source>
</evidence>
<sequence length="162" mass="18164">MEATNGGRWILLTTRRSHGRVITLDLPKPSMGTPSHQITLTLTPSLVRHTPASCLASLTNSRETLEGLNPPTTLTLAPNREDLCGRTFPHLLPLHCGHHGMTPWHVELWVEVTGRRSYVDDISLRHQMEPSTDQYGYTGDIEEQLRQTNSTQRNAFTARSSD</sequence>
<dbReference type="EMBL" id="JAHUTJ010025188">
    <property type="protein sequence ID" value="MED6273749.1"/>
    <property type="molecule type" value="Genomic_DNA"/>
</dbReference>
<gene>
    <name evidence="1" type="ORF">CHARACLAT_009680</name>
</gene>
<protein>
    <submittedName>
        <fullName evidence="1">Uncharacterized protein</fullName>
    </submittedName>
</protein>